<feature type="domain" description="K Homology" evidence="6">
    <location>
        <begin position="240"/>
        <end position="314"/>
    </location>
</feature>
<dbReference type="InterPro" id="IPR004088">
    <property type="entry name" value="KH_dom_type_1"/>
</dbReference>
<dbReference type="InterPro" id="IPR015096">
    <property type="entry name" value="FUBP_C"/>
</dbReference>
<dbReference type="SUPFAM" id="SSF54791">
    <property type="entry name" value="Eukaryotic type KH-domain (KH-domain type I)"/>
    <property type="match status" value="4"/>
</dbReference>
<dbReference type="PANTHER" id="PTHR10288">
    <property type="entry name" value="KH DOMAIN CONTAINING RNA BINDING PROTEIN"/>
    <property type="match status" value="1"/>
</dbReference>
<dbReference type="PROSITE" id="PS50084">
    <property type="entry name" value="KH_TYPE_1"/>
    <property type="match status" value="4"/>
</dbReference>
<dbReference type="Gene3D" id="3.30.1370.10">
    <property type="entry name" value="K Homology domain, type 1"/>
    <property type="match status" value="4"/>
</dbReference>
<dbReference type="Pfam" id="PF22675">
    <property type="entry name" value="KH-I_KHDC4-BBP"/>
    <property type="match status" value="1"/>
</dbReference>
<feature type="domain" description="K Homology" evidence="6">
    <location>
        <begin position="101"/>
        <end position="189"/>
    </location>
</feature>
<keyword evidence="4" id="KW-0694">RNA-binding</keyword>
<feature type="compositionally biased region" description="Polar residues" evidence="5">
    <location>
        <begin position="662"/>
        <end position="673"/>
    </location>
</feature>
<evidence type="ECO:0000259" key="6">
    <source>
        <dbReference type="SMART" id="SM00322"/>
    </source>
</evidence>
<dbReference type="GO" id="GO:0005634">
    <property type="term" value="C:nucleus"/>
    <property type="evidence" value="ECO:0007669"/>
    <property type="project" value="UniProtKB-SubCell"/>
</dbReference>
<evidence type="ECO:0000313" key="7">
    <source>
        <dbReference type="EMBL" id="KAL3778433.1"/>
    </source>
</evidence>
<feature type="domain" description="K Homology" evidence="6">
    <location>
        <begin position="438"/>
        <end position="509"/>
    </location>
</feature>
<proteinExistence type="predicted"/>
<sequence length="694" mass="71241">MDAAEAIARAKAIAARLAGGATADFSSAPQAPVPAPGPTDVNSMLDAAFSGGGMAGSTALSAYGPASTTSTGQKRGVEEALASLIPGLGSASEAKRPRTGIECTKKIVIPQEQNPGYNYVGLLIGPGGSKQRELVAASGGDVKISIRGKGSKGQEPVAPGMPEEPLHVLLEGSTACVNKAESLVRELLEDPEAADKEKARQLSIVGGNTDGYTPKPVAQLLGLGTGSTPASAYGPQPGEDSVEEKIGVPNGIVGLIIGRGGESITSMQRRTGCRVQIQKEHEMAPGTTQRVITLTATTAEAIAQCRAIIESMVKERIQATGSNATAAAVMSTGGISGSSAMAQMAQLQQALAEGQTHVTVQVPDADVGLIIGKGGAQIRNIQEKSGANVQIPQVADAGNPTVRTVNITHPNAEGANFAKQMIEEVLASKAANNMGGNQEVTIQVNCPDKDVGMIIGRGGCVIKQMQSTTRCRIQIPPTAPPGSMYRVISVIGNAAGCQQVKQMIETIVAEQSSQSVMSGVGFAAANPYGQQAAYGQQAYGQAAYGQGYYGQQQTADATGQKDYSAEWAAYYAAMGQTGAAATVTAAAPAATTTATATAPAPAGEIAHDAYYEVFWQYASYYGEEAARKHYGAWSPPEGTPNPNLANGTASAPVAAAPAPVDTQASSEATTQHSQEIRDSSVRKVSNLPAWMNKS</sequence>
<dbReference type="AlphaFoldDB" id="A0ABD3NSP3"/>
<dbReference type="GO" id="GO:0003723">
    <property type="term" value="F:RNA binding"/>
    <property type="evidence" value="ECO:0007669"/>
    <property type="project" value="UniProtKB-UniRule"/>
</dbReference>
<dbReference type="Proteomes" id="UP001530400">
    <property type="component" value="Unassembled WGS sequence"/>
</dbReference>
<reference evidence="7 8" key="1">
    <citation type="submission" date="2024-10" db="EMBL/GenBank/DDBJ databases">
        <title>Updated reference genomes for cyclostephanoid diatoms.</title>
        <authorList>
            <person name="Roberts W.R."/>
            <person name="Alverson A.J."/>
        </authorList>
    </citation>
    <scope>NUCLEOTIDE SEQUENCE [LARGE SCALE GENOMIC DNA]</scope>
    <source>
        <strain evidence="7 8">AJA010-31</strain>
    </source>
</reference>
<accession>A0ABD3NSP3</accession>
<dbReference type="Pfam" id="PF00013">
    <property type="entry name" value="KH_1"/>
    <property type="match status" value="3"/>
</dbReference>
<gene>
    <name evidence="7" type="ORF">ACHAWO_002834</name>
</gene>
<dbReference type="CDD" id="cd00105">
    <property type="entry name" value="KH-I"/>
    <property type="match status" value="1"/>
</dbReference>
<evidence type="ECO:0000256" key="3">
    <source>
        <dbReference type="ARBA" id="ARBA00023242"/>
    </source>
</evidence>
<keyword evidence="8" id="KW-1185">Reference proteome</keyword>
<name>A0ABD3NSP3_9STRA</name>
<comment type="caution">
    <text evidence="7">The sequence shown here is derived from an EMBL/GenBank/DDBJ whole genome shotgun (WGS) entry which is preliminary data.</text>
</comment>
<evidence type="ECO:0000256" key="2">
    <source>
        <dbReference type="ARBA" id="ARBA00022737"/>
    </source>
</evidence>
<organism evidence="7 8">
    <name type="scientific">Cyclotella atomus</name>
    <dbReference type="NCBI Taxonomy" id="382360"/>
    <lineage>
        <taxon>Eukaryota</taxon>
        <taxon>Sar</taxon>
        <taxon>Stramenopiles</taxon>
        <taxon>Ochrophyta</taxon>
        <taxon>Bacillariophyta</taxon>
        <taxon>Coscinodiscophyceae</taxon>
        <taxon>Thalassiosirophycidae</taxon>
        <taxon>Stephanodiscales</taxon>
        <taxon>Stephanodiscaceae</taxon>
        <taxon>Cyclotella</taxon>
    </lineage>
</organism>
<feature type="compositionally biased region" description="Low complexity" evidence="5">
    <location>
        <begin position="649"/>
        <end position="660"/>
    </location>
</feature>
<evidence type="ECO:0000256" key="5">
    <source>
        <dbReference type="SAM" id="MobiDB-lite"/>
    </source>
</evidence>
<dbReference type="InterPro" id="IPR004087">
    <property type="entry name" value="KH_dom"/>
</dbReference>
<dbReference type="InterPro" id="IPR055256">
    <property type="entry name" value="KH_1_KHDC4/BBP-like"/>
</dbReference>
<protein>
    <recommendedName>
        <fullName evidence="6">K Homology domain-containing protein</fullName>
    </recommendedName>
</protein>
<dbReference type="SMART" id="SM00322">
    <property type="entry name" value="KH"/>
    <property type="match status" value="4"/>
</dbReference>
<feature type="domain" description="K Homology" evidence="6">
    <location>
        <begin position="354"/>
        <end position="427"/>
    </location>
</feature>
<dbReference type="EMBL" id="JALLPJ020000986">
    <property type="protein sequence ID" value="KAL3778433.1"/>
    <property type="molecule type" value="Genomic_DNA"/>
</dbReference>
<evidence type="ECO:0000256" key="1">
    <source>
        <dbReference type="ARBA" id="ARBA00004123"/>
    </source>
</evidence>
<dbReference type="InterPro" id="IPR036612">
    <property type="entry name" value="KH_dom_type_1_sf"/>
</dbReference>
<keyword evidence="3" id="KW-0539">Nucleus</keyword>
<feature type="region of interest" description="Disordered" evidence="5">
    <location>
        <begin position="632"/>
        <end position="694"/>
    </location>
</feature>
<dbReference type="Pfam" id="PF09005">
    <property type="entry name" value="FUBP_C"/>
    <property type="match status" value="1"/>
</dbReference>
<evidence type="ECO:0000313" key="8">
    <source>
        <dbReference type="Proteomes" id="UP001530400"/>
    </source>
</evidence>
<comment type="subcellular location">
    <subcellularLocation>
        <location evidence="1">Nucleus</location>
    </subcellularLocation>
</comment>
<evidence type="ECO:0000256" key="4">
    <source>
        <dbReference type="PROSITE-ProRule" id="PRU00117"/>
    </source>
</evidence>
<keyword evidence="2" id="KW-0677">Repeat</keyword>